<keyword evidence="1" id="KW-0175">Coiled coil</keyword>
<comment type="caution">
    <text evidence="2">The sequence shown here is derived from an EMBL/GenBank/DDBJ whole genome shotgun (WGS) entry which is preliminary data.</text>
</comment>
<evidence type="ECO:0000256" key="1">
    <source>
        <dbReference type="SAM" id="Coils"/>
    </source>
</evidence>
<dbReference type="EMBL" id="BMKC01000002">
    <property type="protein sequence ID" value="GGA80943.1"/>
    <property type="molecule type" value="Genomic_DNA"/>
</dbReference>
<proteinExistence type="predicted"/>
<dbReference type="Proteomes" id="UP000623419">
    <property type="component" value="Unassembled WGS sequence"/>
</dbReference>
<evidence type="ECO:0000313" key="3">
    <source>
        <dbReference type="Proteomes" id="UP000623419"/>
    </source>
</evidence>
<gene>
    <name evidence="2" type="ORF">GCM10011521_19090</name>
</gene>
<name>A0ABQ1HLB3_9GAMM</name>
<protein>
    <submittedName>
        <fullName evidence="2">Uncharacterized protein</fullName>
    </submittedName>
</protein>
<organism evidence="2 3">
    <name type="scientific">Arenimonas soli</name>
    <dbReference type="NCBI Taxonomy" id="2269504"/>
    <lineage>
        <taxon>Bacteria</taxon>
        <taxon>Pseudomonadati</taxon>
        <taxon>Pseudomonadota</taxon>
        <taxon>Gammaproteobacteria</taxon>
        <taxon>Lysobacterales</taxon>
        <taxon>Lysobacteraceae</taxon>
        <taxon>Arenimonas</taxon>
    </lineage>
</organism>
<evidence type="ECO:0000313" key="2">
    <source>
        <dbReference type="EMBL" id="GGA80943.1"/>
    </source>
</evidence>
<keyword evidence="3" id="KW-1185">Reference proteome</keyword>
<sequence length="187" mass="20225">MSDPRAQLDALREAIVAASPAQAARMLMLLDALDKDMTTLAAQRDRLRQDVEDAEHARDAANLARMKVMGQLNTLQKILAAAVPDVPSGKDPQSDAQRRVEWLLKSGGTDPAAAQAAKSAEMEAPMPGRAVLEAVIAGERKFTKAQLEFSIAEAMVLTGWQMTPLELTQKGEPWLADLILQNQADLA</sequence>
<reference evidence="3" key="1">
    <citation type="journal article" date="2019" name="Int. J. Syst. Evol. Microbiol.">
        <title>The Global Catalogue of Microorganisms (GCM) 10K type strain sequencing project: providing services to taxonomists for standard genome sequencing and annotation.</title>
        <authorList>
            <consortium name="The Broad Institute Genomics Platform"/>
            <consortium name="The Broad Institute Genome Sequencing Center for Infectious Disease"/>
            <person name="Wu L."/>
            <person name="Ma J."/>
        </authorList>
    </citation>
    <scope>NUCLEOTIDE SEQUENCE [LARGE SCALE GENOMIC DNA]</scope>
    <source>
        <strain evidence="3">CGMCC 1.15905</strain>
    </source>
</reference>
<dbReference type="RefSeq" id="WP_188663545.1">
    <property type="nucleotide sequence ID" value="NZ_BMKC01000002.1"/>
</dbReference>
<accession>A0ABQ1HLB3</accession>
<feature type="coiled-coil region" evidence="1">
    <location>
        <begin position="30"/>
        <end position="64"/>
    </location>
</feature>